<reference evidence="1 2" key="1">
    <citation type="submission" date="2018-05" db="EMBL/GenBank/DDBJ databases">
        <title>Flavobacterium sp. strain IMCC34759, incomplete genome.</title>
        <authorList>
            <person name="Joung Y."/>
            <person name="Cho J."/>
        </authorList>
    </citation>
    <scope>NUCLEOTIDE SEQUENCE [LARGE SCALE GENOMIC DNA]</scope>
    <source>
        <strain evidence="1 2">IMCC34759</strain>
    </source>
</reference>
<organism evidence="1 2">
    <name type="scientific">Flavobacterium cheongpyeongense</name>
    <dbReference type="NCBI Taxonomy" id="2212651"/>
    <lineage>
        <taxon>Bacteria</taxon>
        <taxon>Pseudomonadati</taxon>
        <taxon>Bacteroidota</taxon>
        <taxon>Flavobacteriia</taxon>
        <taxon>Flavobacteriales</taxon>
        <taxon>Flavobacteriaceae</taxon>
        <taxon>Flavobacterium</taxon>
    </lineage>
</organism>
<keyword evidence="2" id="KW-1185">Reference proteome</keyword>
<protein>
    <submittedName>
        <fullName evidence="1">Uncharacterized protein</fullName>
    </submittedName>
</protein>
<evidence type="ECO:0000313" key="2">
    <source>
        <dbReference type="Proteomes" id="UP000247903"/>
    </source>
</evidence>
<proteinExistence type="predicted"/>
<comment type="caution">
    <text evidence="1">The sequence shown here is derived from an EMBL/GenBank/DDBJ whole genome shotgun (WGS) entry which is preliminary data.</text>
</comment>
<accession>A0A2V4BSS0</accession>
<dbReference type="Proteomes" id="UP000247903">
    <property type="component" value="Unassembled WGS sequence"/>
</dbReference>
<dbReference type="EMBL" id="QJHK01000004">
    <property type="protein sequence ID" value="PXY41632.1"/>
    <property type="molecule type" value="Genomic_DNA"/>
</dbReference>
<sequence length="110" mass="13079">MFILINFNSYSQKISSDTIYINIDNTKNQKLFVFKKDKTNKHATIKVFNYGYKRQKIDKNDIVKVNPQPPIHNYYEYYSIDSPKHILSIKNLKILSVEVLSKNQKNTKYN</sequence>
<evidence type="ECO:0000313" key="1">
    <source>
        <dbReference type="EMBL" id="PXY41632.1"/>
    </source>
</evidence>
<dbReference type="AlphaFoldDB" id="A0A2V4BSS0"/>
<name>A0A2V4BSS0_9FLAO</name>
<gene>
    <name evidence="1" type="ORF">DMB65_06690</name>
</gene>